<protein>
    <submittedName>
        <fullName evidence="3">Predicted epimerase</fullName>
    </submittedName>
</protein>
<evidence type="ECO:0000313" key="4">
    <source>
        <dbReference type="Proteomes" id="UP000008815"/>
    </source>
</evidence>
<dbReference type="InterPro" id="IPR003719">
    <property type="entry name" value="Phenazine_PhzF-like"/>
</dbReference>
<dbReference type="EMBL" id="AP009387">
    <property type="protein sequence ID" value="BAG47692.1"/>
    <property type="molecule type" value="Genomic_DNA"/>
</dbReference>
<dbReference type="GO" id="GO:0005737">
    <property type="term" value="C:cytoplasm"/>
    <property type="evidence" value="ECO:0007669"/>
    <property type="project" value="TreeGrafter"/>
</dbReference>
<dbReference type="GO" id="GO:0016853">
    <property type="term" value="F:isomerase activity"/>
    <property type="evidence" value="ECO:0007669"/>
    <property type="project" value="TreeGrafter"/>
</dbReference>
<evidence type="ECO:0000256" key="1">
    <source>
        <dbReference type="ARBA" id="ARBA00008270"/>
    </source>
</evidence>
<sequence>MSNILFKQVDVFTSVRFKGNPVAVVLRADGLTTEQMQQIANWTNLSETTFVLPTMDSRADYRVRIFTPGAELPFAGHPTIGTAHALLEAGLVHAKEGMLIQECGAGLIRLKVAREDDGEQWISFDLPESTITPLDDAQIDELDAILGSPSCRQFNPSLIDVGARWIVAQLADAQAVLSTKPDLQRMRVQDTKAKATGVVIFGEYDEKAPSRIEVRAFAPAHGVNEDPVCGSGNGAVGVFIQHTGQTAHFGSEFLASQGKVVGRAGVLRLAVTDQRIQVGGVAVTCIDGQLSI</sequence>
<dbReference type="Pfam" id="PF02567">
    <property type="entry name" value="PhzC-PhzF"/>
    <property type="match status" value="1"/>
</dbReference>
<dbReference type="NCBIfam" id="TIGR00654">
    <property type="entry name" value="PhzF_family"/>
    <property type="match status" value="1"/>
</dbReference>
<dbReference type="Gene3D" id="3.10.310.10">
    <property type="entry name" value="Diaminopimelate Epimerase, Chain A, domain 1"/>
    <property type="match status" value="2"/>
</dbReference>
<organism evidence="3 4">
    <name type="scientific">Burkholderia multivorans (strain ATCC 17616 / 249)</name>
    <dbReference type="NCBI Taxonomy" id="395019"/>
    <lineage>
        <taxon>Bacteria</taxon>
        <taxon>Pseudomonadati</taxon>
        <taxon>Pseudomonadota</taxon>
        <taxon>Betaproteobacteria</taxon>
        <taxon>Burkholderiales</taxon>
        <taxon>Burkholderiaceae</taxon>
        <taxon>Burkholderia</taxon>
        <taxon>Burkholderia cepacia complex</taxon>
    </lineage>
</organism>
<accession>A0A0H3KQR7</accession>
<reference evidence="3 4" key="1">
    <citation type="submission" date="2007-04" db="EMBL/GenBank/DDBJ databases">
        <title>Complete genome sequence of Burkholderia multivorans ATCC 17616.</title>
        <authorList>
            <person name="Ohtsubo Y."/>
            <person name="Yamashita A."/>
            <person name="Kurokawa K."/>
            <person name="Takami H."/>
            <person name="Yuhara S."/>
            <person name="Nishiyama E."/>
            <person name="Endo R."/>
            <person name="Miyazaki R."/>
            <person name="Ono A."/>
            <person name="Yano K."/>
            <person name="Ito M."/>
            <person name="Sota M."/>
            <person name="Yuji N."/>
            <person name="Hattori M."/>
            <person name="Tsuda M."/>
        </authorList>
    </citation>
    <scope>NUCLEOTIDE SEQUENCE [LARGE SCALE GENOMIC DNA]</scope>
    <source>
        <strain evidence="4">ATCC 17616 / 249</strain>
    </source>
</reference>
<gene>
    <name evidence="3" type="ordered locus">BMULJ_05884</name>
</gene>
<dbReference type="Proteomes" id="UP000008815">
    <property type="component" value="Chromosome 3"/>
</dbReference>
<dbReference type="eggNOG" id="COG0384">
    <property type="taxonomic scope" value="Bacteria"/>
</dbReference>
<dbReference type="PANTHER" id="PTHR13774">
    <property type="entry name" value="PHENAZINE BIOSYNTHESIS PROTEIN"/>
    <property type="match status" value="1"/>
</dbReference>
<feature type="active site" evidence="2">
    <location>
        <position position="47"/>
    </location>
</feature>
<dbReference type="HOGENOM" id="CLU_048756_0_0_4"/>
<dbReference type="PANTHER" id="PTHR13774:SF32">
    <property type="entry name" value="ANTISENSE-ENHANCING SEQUENCE 1"/>
    <property type="match status" value="1"/>
</dbReference>
<dbReference type="AlphaFoldDB" id="A0A0H3KQR7"/>
<dbReference type="KEGG" id="bmj:BMULJ_05884"/>
<evidence type="ECO:0000256" key="2">
    <source>
        <dbReference type="PIRSR" id="PIRSR016184-1"/>
    </source>
</evidence>
<comment type="similarity">
    <text evidence="1">Belongs to the PhzF family.</text>
</comment>
<dbReference type="KEGG" id="bmu:Bmul_5621"/>
<evidence type="ECO:0000313" key="3">
    <source>
        <dbReference type="EMBL" id="BAG47692.1"/>
    </source>
</evidence>
<keyword evidence="4" id="KW-1185">Reference proteome</keyword>
<dbReference type="SUPFAM" id="SSF54506">
    <property type="entry name" value="Diaminopimelate epimerase-like"/>
    <property type="match status" value="1"/>
</dbReference>
<dbReference type="PIRSF" id="PIRSF016184">
    <property type="entry name" value="PhzC_PhzF"/>
    <property type="match status" value="1"/>
</dbReference>
<proteinExistence type="inferred from homology"/>
<name>A0A0H3KQR7_BURM1</name>
<dbReference type="RefSeq" id="WP_012218018.1">
    <property type="nucleotide sequence ID" value="NC_010087.1"/>
</dbReference>